<proteinExistence type="inferred from homology"/>
<dbReference type="GO" id="GO:0005886">
    <property type="term" value="C:plasma membrane"/>
    <property type="evidence" value="ECO:0007669"/>
    <property type="project" value="UniProtKB-SubCell"/>
</dbReference>
<keyword evidence="7 12" id="KW-0472">Membrane</keyword>
<dbReference type="GO" id="GO:0009986">
    <property type="term" value="C:cell surface"/>
    <property type="evidence" value="ECO:0007669"/>
    <property type="project" value="TreeGrafter"/>
</dbReference>
<dbReference type="GO" id="GO:0045202">
    <property type="term" value="C:synapse"/>
    <property type="evidence" value="ECO:0007669"/>
    <property type="project" value="TreeGrafter"/>
</dbReference>
<evidence type="ECO:0000256" key="6">
    <source>
        <dbReference type="ARBA" id="ARBA00022974"/>
    </source>
</evidence>
<dbReference type="Proteomes" id="UP001221898">
    <property type="component" value="Unassembled WGS sequence"/>
</dbReference>
<keyword evidence="10 12" id="KW-0449">Lipoprotein</keyword>
<dbReference type="InterPro" id="IPR001863">
    <property type="entry name" value="Glypican"/>
</dbReference>
<keyword evidence="4 12" id="KW-0336">GPI-anchor</keyword>
<evidence type="ECO:0000256" key="10">
    <source>
        <dbReference type="ARBA" id="ARBA00023288"/>
    </source>
</evidence>
<accession>A0AAD7R367</accession>
<gene>
    <name evidence="13" type="ORF">AAFF_G00433740</name>
</gene>
<keyword evidence="8" id="KW-0325">Glycoprotein</keyword>
<evidence type="ECO:0000256" key="8">
    <source>
        <dbReference type="ARBA" id="ARBA00023180"/>
    </source>
</evidence>
<comment type="subcellular location">
    <subcellularLocation>
        <location evidence="1 12">Cell membrane</location>
        <topology evidence="1 12">Lipid-anchor</topology>
        <topology evidence="1 12">GPI-anchor</topology>
    </subcellularLocation>
</comment>
<comment type="similarity">
    <text evidence="2 11">Belongs to the glypican family.</text>
</comment>
<dbReference type="GO" id="GO:0098552">
    <property type="term" value="C:side of membrane"/>
    <property type="evidence" value="ECO:0007669"/>
    <property type="project" value="UniProtKB-KW"/>
</dbReference>
<sequence>MRVYAMLLAAERLEGPLNIESVMEPIDVKISEAIVKMQDNSVQVSAKVFQGCGQPRAWATGRATRGISDVFNARFRPQGPEEHPTTAAGTRLRTVWRSMQLSVSCPLPLSLASVFVFVFHTQCLFYAGNRLT</sequence>
<reference evidence="13" key="1">
    <citation type="journal article" date="2023" name="Science">
        <title>Genome structures resolve the early diversification of teleost fishes.</title>
        <authorList>
            <person name="Parey E."/>
            <person name="Louis A."/>
            <person name="Montfort J."/>
            <person name="Bouchez O."/>
            <person name="Roques C."/>
            <person name="Iampietro C."/>
            <person name="Lluch J."/>
            <person name="Castinel A."/>
            <person name="Donnadieu C."/>
            <person name="Desvignes T."/>
            <person name="Floi Bucao C."/>
            <person name="Jouanno E."/>
            <person name="Wen M."/>
            <person name="Mejri S."/>
            <person name="Dirks R."/>
            <person name="Jansen H."/>
            <person name="Henkel C."/>
            <person name="Chen W.J."/>
            <person name="Zahm M."/>
            <person name="Cabau C."/>
            <person name="Klopp C."/>
            <person name="Thompson A.W."/>
            <person name="Robinson-Rechavi M."/>
            <person name="Braasch I."/>
            <person name="Lecointre G."/>
            <person name="Bobe J."/>
            <person name="Postlethwait J.H."/>
            <person name="Berthelot C."/>
            <person name="Roest Crollius H."/>
            <person name="Guiguen Y."/>
        </authorList>
    </citation>
    <scope>NUCLEOTIDE SEQUENCE</scope>
    <source>
        <strain evidence="13">NC1722</strain>
    </source>
</reference>
<evidence type="ECO:0000256" key="7">
    <source>
        <dbReference type="ARBA" id="ARBA00023136"/>
    </source>
</evidence>
<dbReference type="GO" id="GO:0009966">
    <property type="term" value="P:regulation of signal transduction"/>
    <property type="evidence" value="ECO:0007669"/>
    <property type="project" value="InterPro"/>
</dbReference>
<keyword evidence="6 12" id="KW-0654">Proteoglycan</keyword>
<keyword evidence="5" id="KW-0732">Signal</keyword>
<name>A0AAD7R367_9TELE</name>
<evidence type="ECO:0000256" key="9">
    <source>
        <dbReference type="ARBA" id="ARBA00023207"/>
    </source>
</evidence>
<organism evidence="13 14">
    <name type="scientific">Aldrovandia affinis</name>
    <dbReference type="NCBI Taxonomy" id="143900"/>
    <lineage>
        <taxon>Eukaryota</taxon>
        <taxon>Metazoa</taxon>
        <taxon>Chordata</taxon>
        <taxon>Craniata</taxon>
        <taxon>Vertebrata</taxon>
        <taxon>Euteleostomi</taxon>
        <taxon>Actinopterygii</taxon>
        <taxon>Neopterygii</taxon>
        <taxon>Teleostei</taxon>
        <taxon>Notacanthiformes</taxon>
        <taxon>Halosauridae</taxon>
        <taxon>Aldrovandia</taxon>
    </lineage>
</organism>
<keyword evidence="3" id="KW-1003">Cell membrane</keyword>
<evidence type="ECO:0000256" key="1">
    <source>
        <dbReference type="ARBA" id="ARBA00004609"/>
    </source>
</evidence>
<evidence type="ECO:0000256" key="5">
    <source>
        <dbReference type="ARBA" id="ARBA00022729"/>
    </source>
</evidence>
<dbReference type="Pfam" id="PF01153">
    <property type="entry name" value="Glypican"/>
    <property type="match status" value="1"/>
</dbReference>
<comment type="function">
    <text evidence="12">Cell surface proteoglycan.</text>
</comment>
<dbReference type="AlphaFoldDB" id="A0AAD7R367"/>
<dbReference type="GO" id="GO:0005576">
    <property type="term" value="C:extracellular region"/>
    <property type="evidence" value="ECO:0007669"/>
    <property type="project" value="TreeGrafter"/>
</dbReference>
<evidence type="ECO:0000256" key="3">
    <source>
        <dbReference type="ARBA" id="ARBA00022475"/>
    </source>
</evidence>
<keyword evidence="9 12" id="KW-0357">Heparan sulfate</keyword>
<evidence type="ECO:0000256" key="2">
    <source>
        <dbReference type="ARBA" id="ARBA00010260"/>
    </source>
</evidence>
<dbReference type="PANTHER" id="PTHR10822:SF31">
    <property type="entry name" value="GLYPICAN-6"/>
    <property type="match status" value="1"/>
</dbReference>
<dbReference type="GO" id="GO:0016477">
    <property type="term" value="P:cell migration"/>
    <property type="evidence" value="ECO:0007669"/>
    <property type="project" value="TreeGrafter"/>
</dbReference>
<dbReference type="GO" id="GO:1905475">
    <property type="term" value="P:regulation of protein localization to membrane"/>
    <property type="evidence" value="ECO:0007669"/>
    <property type="project" value="TreeGrafter"/>
</dbReference>
<keyword evidence="14" id="KW-1185">Reference proteome</keyword>
<comment type="caution">
    <text evidence="13">The sequence shown here is derived from an EMBL/GenBank/DDBJ whole genome shotgun (WGS) entry which is preliminary data.</text>
</comment>
<evidence type="ECO:0000313" key="14">
    <source>
        <dbReference type="Proteomes" id="UP001221898"/>
    </source>
</evidence>
<evidence type="ECO:0000256" key="11">
    <source>
        <dbReference type="RuleBase" id="RU003518"/>
    </source>
</evidence>
<dbReference type="PANTHER" id="PTHR10822">
    <property type="entry name" value="GLYPICAN"/>
    <property type="match status" value="1"/>
</dbReference>
<dbReference type="EMBL" id="JAINUG010000945">
    <property type="protein sequence ID" value="KAJ8358506.1"/>
    <property type="molecule type" value="Genomic_DNA"/>
</dbReference>
<evidence type="ECO:0000256" key="12">
    <source>
        <dbReference type="RuleBase" id="RU003519"/>
    </source>
</evidence>
<protein>
    <submittedName>
        <fullName evidence="13">Uncharacterized protein</fullName>
    </submittedName>
</protein>
<evidence type="ECO:0000256" key="4">
    <source>
        <dbReference type="ARBA" id="ARBA00022622"/>
    </source>
</evidence>
<evidence type="ECO:0000313" key="13">
    <source>
        <dbReference type="EMBL" id="KAJ8358506.1"/>
    </source>
</evidence>